<name>A0A4Z2FQN7_9TELE</name>
<dbReference type="EMBL" id="SRLO01000959">
    <property type="protein sequence ID" value="TNN43556.1"/>
    <property type="molecule type" value="Genomic_DNA"/>
</dbReference>
<protein>
    <submittedName>
        <fullName evidence="2">Uncharacterized protein</fullName>
    </submittedName>
</protein>
<reference evidence="2 3" key="1">
    <citation type="submission" date="2019-03" db="EMBL/GenBank/DDBJ databases">
        <title>First draft genome of Liparis tanakae, snailfish: a comprehensive survey of snailfish specific genes.</title>
        <authorList>
            <person name="Kim W."/>
            <person name="Song I."/>
            <person name="Jeong J.-H."/>
            <person name="Kim D."/>
            <person name="Kim S."/>
            <person name="Ryu S."/>
            <person name="Song J.Y."/>
            <person name="Lee S.K."/>
        </authorList>
    </citation>
    <scope>NUCLEOTIDE SEQUENCE [LARGE SCALE GENOMIC DNA]</scope>
    <source>
        <tissue evidence="2">Muscle</tissue>
    </source>
</reference>
<feature type="region of interest" description="Disordered" evidence="1">
    <location>
        <begin position="168"/>
        <end position="207"/>
    </location>
</feature>
<feature type="region of interest" description="Disordered" evidence="1">
    <location>
        <begin position="101"/>
        <end position="130"/>
    </location>
</feature>
<dbReference type="AlphaFoldDB" id="A0A4Z2FQN7"/>
<feature type="compositionally biased region" description="Gly residues" evidence="1">
    <location>
        <begin position="181"/>
        <end position="194"/>
    </location>
</feature>
<accession>A0A4Z2FQN7</accession>
<feature type="compositionally biased region" description="Basic residues" evidence="1">
    <location>
        <begin position="113"/>
        <end position="126"/>
    </location>
</feature>
<proteinExistence type="predicted"/>
<sequence>MLPGISPSICHRLPSSVTESRSCHIRPLADLLCLNKRWEENCTWLEMRSSHTERAIWMALGLCVTEMATWLAWVTASLKTCSYLFWLSTAPMFTIFGSQPARAQEHQRSTASRNRRIVRPTKRHHDAARSLSAPVAAAATAATAAAAARHHQLLLGSSSSAAPPVECATAEMEPGGRREGWGGGSGGGGKGGMLRGRKKKKKNCLKPPDGVWKKEFKPLSRLPGGFLLLLLLLRVGGGGRCSARFVRAEHSRCVAGWSIQAQRLLSLVLTAVHARRGDCARSRRISSSTSFLSLFFGASALLLLLAEWKNIV</sequence>
<organism evidence="2 3">
    <name type="scientific">Liparis tanakae</name>
    <name type="common">Tanaka's snailfish</name>
    <dbReference type="NCBI Taxonomy" id="230148"/>
    <lineage>
        <taxon>Eukaryota</taxon>
        <taxon>Metazoa</taxon>
        <taxon>Chordata</taxon>
        <taxon>Craniata</taxon>
        <taxon>Vertebrata</taxon>
        <taxon>Euteleostomi</taxon>
        <taxon>Actinopterygii</taxon>
        <taxon>Neopterygii</taxon>
        <taxon>Teleostei</taxon>
        <taxon>Neoteleostei</taxon>
        <taxon>Acanthomorphata</taxon>
        <taxon>Eupercaria</taxon>
        <taxon>Perciformes</taxon>
        <taxon>Cottioidei</taxon>
        <taxon>Cottales</taxon>
        <taxon>Liparidae</taxon>
        <taxon>Liparis</taxon>
    </lineage>
</organism>
<dbReference type="Proteomes" id="UP000314294">
    <property type="component" value="Unassembled WGS sequence"/>
</dbReference>
<evidence type="ECO:0000313" key="3">
    <source>
        <dbReference type="Proteomes" id="UP000314294"/>
    </source>
</evidence>
<gene>
    <name evidence="2" type="ORF">EYF80_046268</name>
</gene>
<evidence type="ECO:0000256" key="1">
    <source>
        <dbReference type="SAM" id="MobiDB-lite"/>
    </source>
</evidence>
<keyword evidence="3" id="KW-1185">Reference proteome</keyword>
<feature type="compositionally biased region" description="Basic residues" evidence="1">
    <location>
        <begin position="195"/>
        <end position="204"/>
    </location>
</feature>
<evidence type="ECO:0000313" key="2">
    <source>
        <dbReference type="EMBL" id="TNN43556.1"/>
    </source>
</evidence>
<comment type="caution">
    <text evidence="2">The sequence shown here is derived from an EMBL/GenBank/DDBJ whole genome shotgun (WGS) entry which is preliminary data.</text>
</comment>